<keyword evidence="2" id="KW-0012">Acyltransferase</keyword>
<reference evidence="4" key="1">
    <citation type="journal article" date="2020" name="mSystems">
        <title>Genome- and Community-Level Interaction Insights into Carbon Utilization and Element Cycling Functions of Hydrothermarchaeota in Hydrothermal Sediment.</title>
        <authorList>
            <person name="Zhou Z."/>
            <person name="Liu Y."/>
            <person name="Xu W."/>
            <person name="Pan J."/>
            <person name="Luo Z.H."/>
            <person name="Li M."/>
        </authorList>
    </citation>
    <scope>NUCLEOTIDE SEQUENCE [LARGE SCALE GENOMIC DNA]</scope>
    <source>
        <strain evidence="4">SpSt-418</strain>
    </source>
</reference>
<proteinExistence type="predicted"/>
<feature type="domain" description="N-acetyltransferase" evidence="3">
    <location>
        <begin position="3"/>
        <end position="152"/>
    </location>
</feature>
<keyword evidence="1 4" id="KW-0808">Transferase</keyword>
<organism evidence="4">
    <name type="scientific">Oscillatoriales cyanobacterium SpSt-418</name>
    <dbReference type="NCBI Taxonomy" id="2282169"/>
    <lineage>
        <taxon>Bacteria</taxon>
        <taxon>Bacillati</taxon>
        <taxon>Cyanobacteriota</taxon>
        <taxon>Cyanophyceae</taxon>
        <taxon>Oscillatoriophycideae</taxon>
        <taxon>Oscillatoriales</taxon>
    </lineage>
</organism>
<dbReference type="PANTHER" id="PTHR43877">
    <property type="entry name" value="AMINOALKYLPHOSPHONATE N-ACETYLTRANSFERASE-RELATED-RELATED"/>
    <property type="match status" value="1"/>
</dbReference>
<comment type="caution">
    <text evidence="4">The sequence shown here is derived from an EMBL/GenBank/DDBJ whole genome shotgun (WGS) entry which is preliminary data.</text>
</comment>
<evidence type="ECO:0000256" key="1">
    <source>
        <dbReference type="ARBA" id="ARBA00022679"/>
    </source>
</evidence>
<dbReference type="InterPro" id="IPR016181">
    <property type="entry name" value="Acyl_CoA_acyltransferase"/>
</dbReference>
<accession>A0A7C3PJJ4</accession>
<name>A0A7C3PJJ4_9CYAN</name>
<dbReference type="SUPFAM" id="SSF55729">
    <property type="entry name" value="Acyl-CoA N-acyltransferases (Nat)"/>
    <property type="match status" value="1"/>
</dbReference>
<protein>
    <submittedName>
        <fullName evidence="4">GNAT family N-acetyltransferase</fullName>
    </submittedName>
</protein>
<dbReference type="InterPro" id="IPR000182">
    <property type="entry name" value="GNAT_dom"/>
</dbReference>
<dbReference type="Gene3D" id="3.40.630.30">
    <property type="match status" value="1"/>
</dbReference>
<sequence>MVITYRIAAIEDLSVSLELVQEFHLEERLPFNASLDRPVLADFLSNPNLGRMWLIEERDEVLGYILVTFGYSLEFRGRDAFIDEFYLRSLYRRQGIGTQTLAFAEDACRDLGIKALHLEADFKNPDAQRLYNRTGYAQHDRVLMTKLLTEMS</sequence>
<dbReference type="Pfam" id="PF00583">
    <property type="entry name" value="Acetyltransf_1"/>
    <property type="match status" value="1"/>
</dbReference>
<dbReference type="CDD" id="cd04301">
    <property type="entry name" value="NAT_SF"/>
    <property type="match status" value="1"/>
</dbReference>
<evidence type="ECO:0000313" key="4">
    <source>
        <dbReference type="EMBL" id="HFN01040.1"/>
    </source>
</evidence>
<dbReference type="EMBL" id="DSRU01000362">
    <property type="protein sequence ID" value="HFN01040.1"/>
    <property type="molecule type" value="Genomic_DNA"/>
</dbReference>
<dbReference type="InterPro" id="IPR050832">
    <property type="entry name" value="Bact_Acetyltransf"/>
</dbReference>
<gene>
    <name evidence="4" type="ORF">ENR64_25445</name>
</gene>
<dbReference type="GO" id="GO:0016747">
    <property type="term" value="F:acyltransferase activity, transferring groups other than amino-acyl groups"/>
    <property type="evidence" value="ECO:0007669"/>
    <property type="project" value="InterPro"/>
</dbReference>
<dbReference type="AlphaFoldDB" id="A0A7C3PJJ4"/>
<evidence type="ECO:0000259" key="3">
    <source>
        <dbReference type="PROSITE" id="PS51186"/>
    </source>
</evidence>
<evidence type="ECO:0000256" key="2">
    <source>
        <dbReference type="ARBA" id="ARBA00023315"/>
    </source>
</evidence>
<dbReference type="PROSITE" id="PS51186">
    <property type="entry name" value="GNAT"/>
    <property type="match status" value="1"/>
</dbReference>